<name>Q0HSR2_SHESR</name>
<reference evidence="1" key="1">
    <citation type="submission" date="2006-08" db="EMBL/GenBank/DDBJ databases">
        <title>Complete sequence of Chromosome1 of Shewanella sp. MR-7.</title>
        <authorList>
            <consortium name="US DOE Joint Genome Institute"/>
            <person name="Copeland A."/>
            <person name="Lucas S."/>
            <person name="Lapidus A."/>
            <person name="Barry K."/>
            <person name="Detter J.C."/>
            <person name="Glavina del Rio T."/>
            <person name="Hammon N."/>
            <person name="Israni S."/>
            <person name="Dalin E."/>
            <person name="Tice H."/>
            <person name="Pitluck S."/>
            <person name="Kiss H."/>
            <person name="Brettin T."/>
            <person name="Bruce D."/>
            <person name="Han C."/>
            <person name="Tapia R."/>
            <person name="Gilna P."/>
            <person name="Schmutz J."/>
            <person name="Larimer F."/>
            <person name="Land M."/>
            <person name="Hauser L."/>
            <person name="Kyrpides N."/>
            <person name="Mikhailova N."/>
            <person name="Nealson K."/>
            <person name="Konstantinidis K."/>
            <person name="Klappenbach J."/>
            <person name="Tiedje J."/>
            <person name="Richardson P."/>
        </authorList>
    </citation>
    <scope>NUCLEOTIDE SEQUENCE</scope>
    <source>
        <strain evidence="1">MR-7</strain>
    </source>
</reference>
<proteinExistence type="predicted"/>
<dbReference type="HOGENOM" id="CLU_067993_0_0_6"/>
<organism evidence="1">
    <name type="scientific">Shewanella sp. (strain MR-7)</name>
    <dbReference type="NCBI Taxonomy" id="60481"/>
    <lineage>
        <taxon>Bacteria</taxon>
        <taxon>Pseudomonadati</taxon>
        <taxon>Pseudomonadota</taxon>
        <taxon>Gammaproteobacteria</taxon>
        <taxon>Alteromonadales</taxon>
        <taxon>Shewanellaceae</taxon>
        <taxon>Shewanella</taxon>
    </lineage>
</organism>
<dbReference type="AlphaFoldDB" id="Q0HSR2"/>
<dbReference type="EMBL" id="CP000444">
    <property type="protein sequence ID" value="ABI43843.1"/>
    <property type="molecule type" value="Genomic_DNA"/>
</dbReference>
<sequence>MKFGVPFGQDKTTGEWKDVAEVERGLACGCICPSCGLRLSARHGDEREWHFSHHTRNIPKEEIVDCEYSFEVSLRMMALQLLSDGAGLTVPEYQIQVTIPLTLQHRFKPEVKCAKQMLLTANDAKLTVDADFMGHKVDVLYEFPEAFLIVYFVYQGRSFPIDKNLLRQMGAGAILLDLGVLSHHFYRDPLAEGGVLGTARAQLLGWLNTGTIAKCWKYHPREDGRLAEKHRLFDEALKEQKLADSLLSEDVGFGKRTVAAAEQSTKGSHIDPRKLVRCTCVCGKTFTGIKGMANACPICCTHLYVTHKRYIPSGFGG</sequence>
<evidence type="ECO:0008006" key="2">
    <source>
        <dbReference type="Google" id="ProtNLM"/>
    </source>
</evidence>
<gene>
    <name evidence="1" type="ordered locus">Shewmr7_2859</name>
</gene>
<protein>
    <recommendedName>
        <fullName evidence="2">Competence CoiA family protein</fullName>
    </recommendedName>
</protein>
<evidence type="ECO:0000313" key="1">
    <source>
        <dbReference type="EMBL" id="ABI43843.1"/>
    </source>
</evidence>
<dbReference type="KEGG" id="shm:Shewmr7_2859"/>
<accession>Q0HSR2</accession>